<dbReference type="Proteomes" id="UP001172101">
    <property type="component" value="Unassembled WGS sequence"/>
</dbReference>
<dbReference type="EMBL" id="JAUIRO010000003">
    <property type="protein sequence ID" value="KAK0723316.1"/>
    <property type="molecule type" value="Genomic_DNA"/>
</dbReference>
<organism evidence="1 2">
    <name type="scientific">Lasiosphaeria miniovina</name>
    <dbReference type="NCBI Taxonomy" id="1954250"/>
    <lineage>
        <taxon>Eukaryota</taxon>
        <taxon>Fungi</taxon>
        <taxon>Dikarya</taxon>
        <taxon>Ascomycota</taxon>
        <taxon>Pezizomycotina</taxon>
        <taxon>Sordariomycetes</taxon>
        <taxon>Sordariomycetidae</taxon>
        <taxon>Sordariales</taxon>
        <taxon>Lasiosphaeriaceae</taxon>
        <taxon>Lasiosphaeria</taxon>
    </lineage>
</organism>
<gene>
    <name evidence="1" type="ORF">B0T26DRAFT_871197</name>
</gene>
<dbReference type="RefSeq" id="XP_060299240.1">
    <property type="nucleotide sequence ID" value="XM_060447919.1"/>
</dbReference>
<protein>
    <submittedName>
        <fullName evidence="1">Uncharacterized protein</fullName>
    </submittedName>
</protein>
<dbReference type="AlphaFoldDB" id="A0AA40AWN5"/>
<evidence type="ECO:0000313" key="1">
    <source>
        <dbReference type="EMBL" id="KAK0723316.1"/>
    </source>
</evidence>
<evidence type="ECO:0000313" key="2">
    <source>
        <dbReference type="Proteomes" id="UP001172101"/>
    </source>
</evidence>
<dbReference type="GeneID" id="85331189"/>
<name>A0AA40AWN5_9PEZI</name>
<accession>A0AA40AWN5</accession>
<comment type="caution">
    <text evidence="1">The sequence shown here is derived from an EMBL/GenBank/DDBJ whole genome shotgun (WGS) entry which is preliminary data.</text>
</comment>
<proteinExistence type="predicted"/>
<reference evidence="1" key="1">
    <citation type="submission" date="2023-06" db="EMBL/GenBank/DDBJ databases">
        <title>Genome-scale phylogeny and comparative genomics of the fungal order Sordariales.</title>
        <authorList>
            <consortium name="Lawrence Berkeley National Laboratory"/>
            <person name="Hensen N."/>
            <person name="Bonometti L."/>
            <person name="Westerberg I."/>
            <person name="Brannstrom I.O."/>
            <person name="Guillou S."/>
            <person name="Cros-Aarteil S."/>
            <person name="Calhoun S."/>
            <person name="Haridas S."/>
            <person name="Kuo A."/>
            <person name="Mondo S."/>
            <person name="Pangilinan J."/>
            <person name="Riley R."/>
            <person name="LaButti K."/>
            <person name="Andreopoulos B."/>
            <person name="Lipzen A."/>
            <person name="Chen C."/>
            <person name="Yanf M."/>
            <person name="Daum C."/>
            <person name="Ng V."/>
            <person name="Clum A."/>
            <person name="Steindorff A."/>
            <person name="Ohm R."/>
            <person name="Martin F."/>
            <person name="Silar P."/>
            <person name="Natvig D."/>
            <person name="Lalanne C."/>
            <person name="Gautier V."/>
            <person name="Ament-velasquez S.L."/>
            <person name="Kruys A."/>
            <person name="Hutchinson M.I."/>
            <person name="Powell A.J."/>
            <person name="Barry K."/>
            <person name="Miller A.N."/>
            <person name="Grigoriev I.V."/>
            <person name="Debuchy R."/>
            <person name="Gladieux P."/>
            <person name="Thoren M.H."/>
            <person name="Johannesson H."/>
        </authorList>
    </citation>
    <scope>NUCLEOTIDE SEQUENCE</scope>
    <source>
        <strain evidence="1">SMH2392-1A</strain>
    </source>
</reference>
<keyword evidence="2" id="KW-1185">Reference proteome</keyword>
<sequence length="337" mass="36183">MALGLDGYKAGGGSNPHYVDGKLLLRVSDITTMISVALVAIKVITGFRSAVNLQDIPRDFPSWAILAAAIAVMIQAYTSPALTGSVNWDASFHISHDAVSLSSVDPDTDFSSWLCQLGWDGPSTVDGQGRSTSGNGRRHVVNDIGLPRNSVLVHVTLPCINVSNICWHQPADELTGDEWSKTSGDDLTLVDDDSFGYYRAGATLAYDGNNLRHDLNTSDTSTATAQLPAANKFSGTMTVALVTARRTYSLDSPCEQLNKTKFGDMCKLPLPYLMETTRSTSANENCFLLGKIDFVAVTKSSLATYISPRVVEDITPRKRLQCGRGQEGGLQNAAASL</sequence>